<dbReference type="EMBL" id="CP036273">
    <property type="protein sequence ID" value="QDU23305.1"/>
    <property type="molecule type" value="Genomic_DNA"/>
</dbReference>
<name>A0A517Y0M0_9BACT</name>
<accession>A0A517Y0M0</accession>
<dbReference type="KEGG" id="uli:ETAA1_53000"/>
<proteinExistence type="predicted"/>
<feature type="region of interest" description="Disordered" evidence="1">
    <location>
        <begin position="54"/>
        <end position="97"/>
    </location>
</feature>
<evidence type="ECO:0000313" key="2">
    <source>
        <dbReference type="EMBL" id="QDU23305.1"/>
    </source>
</evidence>
<reference evidence="2 3" key="1">
    <citation type="submission" date="2019-02" db="EMBL/GenBank/DDBJ databases">
        <title>Deep-cultivation of Planctomycetes and their phenomic and genomic characterization uncovers novel biology.</title>
        <authorList>
            <person name="Wiegand S."/>
            <person name="Jogler M."/>
            <person name="Boedeker C."/>
            <person name="Pinto D."/>
            <person name="Vollmers J."/>
            <person name="Rivas-Marin E."/>
            <person name="Kohn T."/>
            <person name="Peeters S.H."/>
            <person name="Heuer A."/>
            <person name="Rast P."/>
            <person name="Oberbeckmann S."/>
            <person name="Bunk B."/>
            <person name="Jeske O."/>
            <person name="Meyerdierks A."/>
            <person name="Storesund J.E."/>
            <person name="Kallscheuer N."/>
            <person name="Luecker S."/>
            <person name="Lage O.M."/>
            <person name="Pohl T."/>
            <person name="Merkel B.J."/>
            <person name="Hornburger P."/>
            <person name="Mueller R.-W."/>
            <person name="Bruemmer F."/>
            <person name="Labrenz M."/>
            <person name="Spormann A.M."/>
            <person name="Op den Camp H."/>
            <person name="Overmann J."/>
            <person name="Amann R."/>
            <person name="Jetten M.S.M."/>
            <person name="Mascher T."/>
            <person name="Medema M.H."/>
            <person name="Devos D.P."/>
            <person name="Kaster A.-K."/>
            <person name="Ovreas L."/>
            <person name="Rohde M."/>
            <person name="Galperin M.Y."/>
            <person name="Jogler C."/>
        </authorList>
    </citation>
    <scope>NUCLEOTIDE SEQUENCE [LARGE SCALE GENOMIC DNA]</scope>
    <source>
        <strain evidence="2 3">ETA_A1</strain>
    </source>
</reference>
<sequence>MAKKKEDEEAGNGSMTKADAVRAAVAEGVTKPQDACEWIKTKFGIDITPQHFSSYKSQQAKKEGGMTSSGKRGRKPAQVATGGGVSGGNERSSSPAELARQVKALVQQYGAENVSDMLAVLSD</sequence>
<evidence type="ECO:0000313" key="3">
    <source>
        <dbReference type="Proteomes" id="UP000319576"/>
    </source>
</evidence>
<organism evidence="2 3">
    <name type="scientific">Urbifossiella limnaea</name>
    <dbReference type="NCBI Taxonomy" id="2528023"/>
    <lineage>
        <taxon>Bacteria</taxon>
        <taxon>Pseudomonadati</taxon>
        <taxon>Planctomycetota</taxon>
        <taxon>Planctomycetia</taxon>
        <taxon>Gemmatales</taxon>
        <taxon>Gemmataceae</taxon>
        <taxon>Urbifossiella</taxon>
    </lineage>
</organism>
<gene>
    <name evidence="2" type="ORF">ETAA1_53000</name>
</gene>
<dbReference type="Proteomes" id="UP000319576">
    <property type="component" value="Chromosome"/>
</dbReference>
<evidence type="ECO:0000256" key="1">
    <source>
        <dbReference type="SAM" id="MobiDB-lite"/>
    </source>
</evidence>
<protein>
    <submittedName>
        <fullName evidence="2">Uncharacterized protein</fullName>
    </submittedName>
</protein>
<keyword evidence="3" id="KW-1185">Reference proteome</keyword>
<dbReference type="AlphaFoldDB" id="A0A517Y0M0"/>